<dbReference type="InterPro" id="IPR050600">
    <property type="entry name" value="SETD3_SETD6_MTase"/>
</dbReference>
<comment type="caution">
    <text evidence="1">The sequence shown here is derived from an EMBL/GenBank/DDBJ whole genome shotgun (WGS) entry which is preliminary data.</text>
</comment>
<dbReference type="GO" id="GO:0016279">
    <property type="term" value="F:protein-lysine N-methyltransferase activity"/>
    <property type="evidence" value="ECO:0007669"/>
    <property type="project" value="InterPro"/>
</dbReference>
<dbReference type="InterPro" id="IPR046341">
    <property type="entry name" value="SET_dom_sf"/>
</dbReference>
<sequence length="460" mass="51897">MRETDQKRFENLVSWAQSHGARLHPSLEVYHDDLTKFSLRVKETAASLEPGFVAATCPLSTTLSYLNALLDGPFNISSSPSPEQQAAPTFPARFMSSTPPHVIGRFFLIHEYLKGNDSLWHPYISTLPRPEQIASWVLPAFWPDEELDFLEGTNASVAIEEIQANVKREFKQARKILKEEGFPNWQDYSRVLYNWAFCIFTSRSFRPSLIASPPAKEEIAKVLPPGCGIDDFSILQPLFDIPNHSIMARYSWNTVSDPTSCQLIPGDAYQPGDQVYNNYGMKTNSELLLGYGFTLPETEQLHNDYVHLRKRQEETGTDKPKDFLISLRPFNHPSSLVGRARPESFNRSRLHMLPQFSNFEHSLIEDLVSSLSTEEERQAIDQQNLGGDNVALEPAIEGLVGRIKDALSAKLSYDLQRLKDVDIAEGEELAAATNHNQQLALDYRKQCEKVICTALQALGN</sequence>
<dbReference type="CDD" id="cd19180">
    <property type="entry name" value="SET_SpSET10-like"/>
    <property type="match status" value="1"/>
</dbReference>
<dbReference type="AlphaFoldDB" id="A0AA39YAY2"/>
<dbReference type="InterPro" id="IPR044432">
    <property type="entry name" value="Set10/Efm1_SET"/>
</dbReference>
<name>A0AA39YAY2_9PEZI</name>
<organism evidence="1 2">
    <name type="scientific">Cercophora newfieldiana</name>
    <dbReference type="NCBI Taxonomy" id="92897"/>
    <lineage>
        <taxon>Eukaryota</taxon>
        <taxon>Fungi</taxon>
        <taxon>Dikarya</taxon>
        <taxon>Ascomycota</taxon>
        <taxon>Pezizomycotina</taxon>
        <taxon>Sordariomycetes</taxon>
        <taxon>Sordariomycetidae</taxon>
        <taxon>Sordariales</taxon>
        <taxon>Lasiosphaeriaceae</taxon>
        <taxon>Cercophora</taxon>
    </lineage>
</organism>
<evidence type="ECO:0000313" key="1">
    <source>
        <dbReference type="EMBL" id="KAK0649188.1"/>
    </source>
</evidence>
<dbReference type="SUPFAM" id="SSF82199">
    <property type="entry name" value="SET domain"/>
    <property type="match status" value="1"/>
</dbReference>
<keyword evidence="2" id="KW-1185">Reference proteome</keyword>
<reference evidence="1" key="1">
    <citation type="submission" date="2023-06" db="EMBL/GenBank/DDBJ databases">
        <title>Genome-scale phylogeny and comparative genomics of the fungal order Sordariales.</title>
        <authorList>
            <consortium name="Lawrence Berkeley National Laboratory"/>
            <person name="Hensen N."/>
            <person name="Bonometti L."/>
            <person name="Westerberg I."/>
            <person name="Brannstrom I.O."/>
            <person name="Guillou S."/>
            <person name="Cros-Aarteil S."/>
            <person name="Calhoun S."/>
            <person name="Haridas S."/>
            <person name="Kuo A."/>
            <person name="Mondo S."/>
            <person name="Pangilinan J."/>
            <person name="Riley R."/>
            <person name="Labutti K."/>
            <person name="Andreopoulos B."/>
            <person name="Lipzen A."/>
            <person name="Chen C."/>
            <person name="Yanf M."/>
            <person name="Daum C."/>
            <person name="Ng V."/>
            <person name="Clum A."/>
            <person name="Steindorff A."/>
            <person name="Ohm R."/>
            <person name="Martin F."/>
            <person name="Silar P."/>
            <person name="Natvig D."/>
            <person name="Lalanne C."/>
            <person name="Gautier V."/>
            <person name="Ament-Velasquez S.L."/>
            <person name="Kruys A."/>
            <person name="Hutchinson M.I."/>
            <person name="Powell A.J."/>
            <person name="Barry K."/>
            <person name="Miller A.N."/>
            <person name="Grigoriev I.V."/>
            <person name="Debuchy R."/>
            <person name="Gladieux P."/>
            <person name="Thoren M.H."/>
            <person name="Johannesson H."/>
        </authorList>
    </citation>
    <scope>NUCLEOTIDE SEQUENCE</scope>
    <source>
        <strain evidence="1">SMH2532-1</strain>
    </source>
</reference>
<dbReference type="PANTHER" id="PTHR13271:SF146">
    <property type="entry name" value="SET DOMAIN-CONTAINING PROTEIN"/>
    <property type="match status" value="1"/>
</dbReference>
<evidence type="ECO:0000313" key="2">
    <source>
        <dbReference type="Proteomes" id="UP001174936"/>
    </source>
</evidence>
<evidence type="ECO:0008006" key="3">
    <source>
        <dbReference type="Google" id="ProtNLM"/>
    </source>
</evidence>
<proteinExistence type="predicted"/>
<protein>
    <recommendedName>
        <fullName evidence="3">SET domain-containing protein</fullName>
    </recommendedName>
</protein>
<gene>
    <name evidence="1" type="ORF">B0T16DRAFT_389284</name>
</gene>
<dbReference type="GO" id="GO:0005634">
    <property type="term" value="C:nucleus"/>
    <property type="evidence" value="ECO:0007669"/>
    <property type="project" value="TreeGrafter"/>
</dbReference>
<dbReference type="Gene3D" id="3.90.1410.10">
    <property type="entry name" value="set domain protein methyltransferase, domain 1"/>
    <property type="match status" value="1"/>
</dbReference>
<accession>A0AA39YAY2</accession>
<dbReference type="PANTHER" id="PTHR13271">
    <property type="entry name" value="UNCHARACTERIZED PUTATIVE METHYLTRANSFERASE"/>
    <property type="match status" value="1"/>
</dbReference>
<dbReference type="Proteomes" id="UP001174936">
    <property type="component" value="Unassembled WGS sequence"/>
</dbReference>
<dbReference type="EMBL" id="JAULSV010000003">
    <property type="protein sequence ID" value="KAK0649188.1"/>
    <property type="molecule type" value="Genomic_DNA"/>
</dbReference>